<feature type="binding site" evidence="12">
    <location>
        <position position="102"/>
    </location>
    <ligand>
        <name>UDP-N-acetyl-alpha-D-glucosamine</name>
        <dbReference type="ChEBI" id="CHEBI:57705"/>
    </ligand>
</feature>
<evidence type="ECO:0000256" key="8">
    <source>
        <dbReference type="ARBA" id="ARBA00023306"/>
    </source>
</evidence>
<evidence type="ECO:0000259" key="13">
    <source>
        <dbReference type="Pfam" id="PF00275"/>
    </source>
</evidence>
<evidence type="ECO:0000256" key="6">
    <source>
        <dbReference type="ARBA" id="ARBA00022960"/>
    </source>
</evidence>
<feature type="binding site" evidence="12">
    <location>
        <begin position="22"/>
        <end position="23"/>
    </location>
    <ligand>
        <name>phosphoenolpyruvate</name>
        <dbReference type="ChEBI" id="CHEBI:58702"/>
    </ligand>
</feature>
<dbReference type="CDD" id="cd01555">
    <property type="entry name" value="UdpNAET"/>
    <property type="match status" value="1"/>
</dbReference>
<dbReference type="PANTHER" id="PTHR43783">
    <property type="entry name" value="UDP-N-ACETYLGLUCOSAMINE 1-CARBOXYVINYLTRANSFERASE"/>
    <property type="match status" value="1"/>
</dbReference>
<dbReference type="NCBIfam" id="NF006873">
    <property type="entry name" value="PRK09369.1"/>
    <property type="match status" value="1"/>
</dbReference>
<keyword evidence="9 12" id="KW-0961">Cell wall biogenesis/degradation</keyword>
<dbReference type="InterPro" id="IPR013792">
    <property type="entry name" value="RNA3'P_cycl/enolpyr_Trfase_a/b"/>
</dbReference>
<evidence type="ECO:0000256" key="1">
    <source>
        <dbReference type="ARBA" id="ARBA00004496"/>
    </source>
</evidence>
<comment type="caution">
    <text evidence="14">The sequence shown here is derived from an EMBL/GenBank/DDBJ whole genome shotgun (WGS) entry which is preliminary data.</text>
</comment>
<gene>
    <name evidence="12 14" type="primary">murA</name>
    <name evidence="14" type="ORF">HB375_16000</name>
</gene>
<evidence type="ECO:0000313" key="14">
    <source>
        <dbReference type="EMBL" id="NIX78101.1"/>
    </source>
</evidence>
<keyword evidence="6 12" id="KW-0133">Cell shape</keyword>
<keyword evidence="5 12" id="KW-0808">Transferase</keyword>
<dbReference type="NCBIfam" id="TIGR01072">
    <property type="entry name" value="murA"/>
    <property type="match status" value="1"/>
</dbReference>
<dbReference type="Proteomes" id="UP000707352">
    <property type="component" value="Unassembled WGS sequence"/>
</dbReference>
<keyword evidence="15" id="KW-1185">Reference proteome</keyword>
<organism evidence="14 15">
    <name type="scientific">Microvirga terricola</name>
    <dbReference type="NCBI Taxonomy" id="2719797"/>
    <lineage>
        <taxon>Bacteria</taxon>
        <taxon>Pseudomonadati</taxon>
        <taxon>Pseudomonadota</taxon>
        <taxon>Alphaproteobacteria</taxon>
        <taxon>Hyphomicrobiales</taxon>
        <taxon>Methylobacteriaceae</taxon>
        <taxon>Microvirga</taxon>
    </lineage>
</organism>
<dbReference type="SUPFAM" id="SSF55205">
    <property type="entry name" value="EPT/RTPC-like"/>
    <property type="match status" value="1"/>
</dbReference>
<accession>A0ABX0VF51</accession>
<dbReference type="EC" id="2.5.1.7" evidence="12"/>
<dbReference type="InterPro" id="IPR036968">
    <property type="entry name" value="Enolpyruvate_Tfrase_sf"/>
</dbReference>
<dbReference type="EMBL" id="JAATJS010000006">
    <property type="protein sequence ID" value="NIX78101.1"/>
    <property type="molecule type" value="Genomic_DNA"/>
</dbReference>
<comment type="function">
    <text evidence="12">Cell wall formation. Adds enolpyruvyl to UDP-N-acetylglucosamine.</text>
</comment>
<comment type="caution">
    <text evidence="12">Lacks conserved residue(s) required for the propagation of feature annotation.</text>
</comment>
<evidence type="ECO:0000256" key="10">
    <source>
        <dbReference type="ARBA" id="ARBA00038367"/>
    </source>
</evidence>
<feature type="active site" description="Proton donor" evidence="12">
    <location>
        <position position="126"/>
    </location>
</feature>
<dbReference type="Gene3D" id="3.65.10.10">
    <property type="entry name" value="Enolpyruvate transferase domain"/>
    <property type="match status" value="2"/>
</dbReference>
<keyword evidence="12" id="KW-0670">Pyruvate</keyword>
<comment type="catalytic activity">
    <reaction evidence="11 12">
        <text>phosphoenolpyruvate + UDP-N-acetyl-alpha-D-glucosamine = UDP-N-acetyl-3-O-(1-carboxyvinyl)-alpha-D-glucosamine + phosphate</text>
        <dbReference type="Rhea" id="RHEA:18681"/>
        <dbReference type="ChEBI" id="CHEBI:43474"/>
        <dbReference type="ChEBI" id="CHEBI:57705"/>
        <dbReference type="ChEBI" id="CHEBI:58702"/>
        <dbReference type="ChEBI" id="CHEBI:68483"/>
        <dbReference type="EC" id="2.5.1.7"/>
    </reaction>
</comment>
<evidence type="ECO:0000313" key="15">
    <source>
        <dbReference type="Proteomes" id="UP000707352"/>
    </source>
</evidence>
<dbReference type="RefSeq" id="WP_167674016.1">
    <property type="nucleotide sequence ID" value="NZ_JAATJS010000006.1"/>
</dbReference>
<dbReference type="HAMAP" id="MF_00111">
    <property type="entry name" value="MurA"/>
    <property type="match status" value="1"/>
</dbReference>
<feature type="binding site" evidence="12">
    <location>
        <position position="338"/>
    </location>
    <ligand>
        <name>UDP-N-acetyl-alpha-D-glucosamine</name>
        <dbReference type="ChEBI" id="CHEBI:57705"/>
    </ligand>
</feature>
<evidence type="ECO:0000256" key="4">
    <source>
        <dbReference type="ARBA" id="ARBA00022618"/>
    </source>
</evidence>
<keyword evidence="7 12" id="KW-0573">Peptidoglycan synthesis</keyword>
<keyword evidence="8 12" id="KW-0131">Cell cycle</keyword>
<comment type="similarity">
    <text evidence="10 12">Belongs to the EPSP synthase family. MurA subfamily.</text>
</comment>
<evidence type="ECO:0000256" key="3">
    <source>
        <dbReference type="ARBA" id="ARBA00022490"/>
    </source>
</evidence>
<evidence type="ECO:0000256" key="12">
    <source>
        <dbReference type="HAMAP-Rule" id="MF_00111"/>
    </source>
</evidence>
<feature type="modified residue" description="2-(S-cysteinyl)pyruvic acid O-phosphothioketal" evidence="12">
    <location>
        <position position="126"/>
    </location>
</feature>
<dbReference type="InterPro" id="IPR001986">
    <property type="entry name" value="Enolpyruvate_Tfrase_dom"/>
</dbReference>
<evidence type="ECO:0000256" key="9">
    <source>
        <dbReference type="ARBA" id="ARBA00023316"/>
    </source>
</evidence>
<name>A0ABX0VF51_9HYPH</name>
<sequence>MDRIRIRGGAPLNGLIPISGAKNAALPLMIASLLTDEALELGNVPRLADISSLLRIMSNFGVDHSIAGRRPGQTSETGQTIRLTARSVIDTCAPYELVSTMRASFWVIAPLVARFGEARVSMPGGCAIGTRPVDLLLMALTKLGATIEIDGGYVVAKAPKGLIGAEIEFPKVTVGGTHVALMAATLARGTTVIRNAAREPEVIDLADCLIKMGAKIEGAGTSEIVVEGVARLGGASHEVLPDRIETGTYAMAVAMTGGDVTLEHTRPELLQFALDVLGQTGAEVSTTPGGIRVKRNGNGLTSVDVTTDPFPGFPTDLQAQFMALMTRANGVSRIRETIFENRFMHVQELARLGAKIRLDGDSAYVEGVPALKGAPVMATDLRASVSLVIAGLVAEGETTINRVYHLDRGFEALETKLARCGAEIERLRG</sequence>
<evidence type="ECO:0000256" key="7">
    <source>
        <dbReference type="ARBA" id="ARBA00022984"/>
    </source>
</evidence>
<dbReference type="Pfam" id="PF00275">
    <property type="entry name" value="EPSP_synthase"/>
    <property type="match status" value="1"/>
</dbReference>
<feature type="binding site" evidence="12">
    <location>
        <begin position="131"/>
        <end position="135"/>
    </location>
    <ligand>
        <name>UDP-N-acetyl-alpha-D-glucosamine</name>
        <dbReference type="ChEBI" id="CHEBI:57705"/>
    </ligand>
</feature>
<protein>
    <recommendedName>
        <fullName evidence="12">UDP-N-acetylglucosamine 1-carboxyvinyltransferase</fullName>
        <ecNumber evidence="12">2.5.1.7</ecNumber>
    </recommendedName>
    <alternativeName>
        <fullName evidence="12">Enoylpyruvate transferase</fullName>
    </alternativeName>
    <alternativeName>
        <fullName evidence="12">UDP-N-acetylglucosamine enolpyruvyl transferase</fullName>
        <shortName evidence="12">EPT</shortName>
    </alternativeName>
</protein>
<dbReference type="InterPro" id="IPR005750">
    <property type="entry name" value="UDP_GlcNAc_COvinyl_MurA"/>
</dbReference>
<evidence type="ECO:0000256" key="2">
    <source>
        <dbReference type="ARBA" id="ARBA00004752"/>
    </source>
</evidence>
<feature type="binding site" evidence="12">
    <location>
        <position position="316"/>
    </location>
    <ligand>
        <name>UDP-N-acetyl-alpha-D-glucosamine</name>
        <dbReference type="ChEBI" id="CHEBI:57705"/>
    </ligand>
</feature>
<dbReference type="GO" id="GO:0008760">
    <property type="term" value="F:UDP-N-acetylglucosamine 1-carboxyvinyltransferase activity"/>
    <property type="evidence" value="ECO:0007669"/>
    <property type="project" value="UniProtKB-EC"/>
</dbReference>
<feature type="domain" description="Enolpyruvate transferase" evidence="13">
    <location>
        <begin position="7"/>
        <end position="417"/>
    </location>
</feature>
<reference evidence="14 15" key="1">
    <citation type="submission" date="2020-03" db="EMBL/GenBank/DDBJ databases">
        <title>The genome sequence of Microvirga sp. c23x22.</title>
        <authorList>
            <person name="Zhang X."/>
        </authorList>
    </citation>
    <scope>NUCLEOTIDE SEQUENCE [LARGE SCALE GENOMIC DNA]</scope>
    <source>
        <strain evidence="15">c23x22</strain>
    </source>
</reference>
<keyword evidence="3 12" id="KW-0963">Cytoplasm</keyword>
<comment type="subcellular location">
    <subcellularLocation>
        <location evidence="1 12">Cytoplasm</location>
    </subcellularLocation>
</comment>
<evidence type="ECO:0000256" key="5">
    <source>
        <dbReference type="ARBA" id="ARBA00022679"/>
    </source>
</evidence>
<comment type="pathway">
    <text evidence="2 12">Cell wall biogenesis; peptidoglycan biosynthesis.</text>
</comment>
<evidence type="ECO:0000256" key="11">
    <source>
        <dbReference type="ARBA" id="ARBA00047527"/>
    </source>
</evidence>
<dbReference type="InterPro" id="IPR050068">
    <property type="entry name" value="MurA_subfamily"/>
</dbReference>
<dbReference type="PANTHER" id="PTHR43783:SF1">
    <property type="entry name" value="UDP-N-ACETYLGLUCOSAMINE 1-CARBOXYVINYLTRANSFERASE"/>
    <property type="match status" value="1"/>
</dbReference>
<proteinExistence type="inferred from homology"/>
<keyword evidence="4 12" id="KW-0132">Cell division</keyword>